<dbReference type="Proteomes" id="UP000078046">
    <property type="component" value="Unassembled WGS sequence"/>
</dbReference>
<name>A0A177B801_9BILA</name>
<accession>A0A177B801</accession>
<proteinExistence type="predicted"/>
<evidence type="ECO:0000313" key="1">
    <source>
        <dbReference type="EMBL" id="OAF70386.1"/>
    </source>
</evidence>
<sequence>MIIGDAEDTPEIRKLAVKKPTQCITQVQIRDHNEQCSIRSSVERLNQAFVVFSEIYKYDHQNFDVDFDNAVLLRMN</sequence>
<dbReference type="AlphaFoldDB" id="A0A177B801"/>
<gene>
    <name evidence="1" type="ORF">A3Q56_01897</name>
</gene>
<evidence type="ECO:0000313" key="2">
    <source>
        <dbReference type="Proteomes" id="UP000078046"/>
    </source>
</evidence>
<organism evidence="1 2">
    <name type="scientific">Intoshia linei</name>
    <dbReference type="NCBI Taxonomy" id="1819745"/>
    <lineage>
        <taxon>Eukaryota</taxon>
        <taxon>Metazoa</taxon>
        <taxon>Spiralia</taxon>
        <taxon>Lophotrochozoa</taxon>
        <taxon>Mesozoa</taxon>
        <taxon>Orthonectida</taxon>
        <taxon>Rhopaluridae</taxon>
        <taxon>Intoshia</taxon>
    </lineage>
</organism>
<comment type="caution">
    <text evidence="1">The sequence shown here is derived from an EMBL/GenBank/DDBJ whole genome shotgun (WGS) entry which is preliminary data.</text>
</comment>
<protein>
    <submittedName>
        <fullName evidence="1">Uncharacterized protein</fullName>
    </submittedName>
</protein>
<keyword evidence="2" id="KW-1185">Reference proteome</keyword>
<reference evidence="1 2" key="1">
    <citation type="submission" date="2016-04" db="EMBL/GenBank/DDBJ databases">
        <title>The genome of Intoshia linei affirms orthonectids as highly simplified spiralians.</title>
        <authorList>
            <person name="Mikhailov K.V."/>
            <person name="Slusarev G.S."/>
            <person name="Nikitin M.A."/>
            <person name="Logacheva M.D."/>
            <person name="Penin A."/>
            <person name="Aleoshin V."/>
            <person name="Panchin Y.V."/>
        </authorList>
    </citation>
    <scope>NUCLEOTIDE SEQUENCE [LARGE SCALE GENOMIC DNA]</scope>
    <source>
        <strain evidence="1">Intl2013</strain>
        <tissue evidence="1">Whole animal</tissue>
    </source>
</reference>
<dbReference type="EMBL" id="LWCA01000155">
    <property type="protein sequence ID" value="OAF70386.1"/>
    <property type="molecule type" value="Genomic_DNA"/>
</dbReference>